<accession>N2A1F2</accession>
<evidence type="ECO:0000313" key="3">
    <source>
        <dbReference type="Proteomes" id="UP000012589"/>
    </source>
</evidence>
<dbReference type="CDD" id="cd02440">
    <property type="entry name" value="AdoMet_MTases"/>
    <property type="match status" value="1"/>
</dbReference>
<feature type="domain" description="Methyltransferase" evidence="1">
    <location>
        <begin position="55"/>
        <end position="149"/>
    </location>
</feature>
<organism evidence="2 3">
    <name type="scientific">Eubacterium plexicaudatum ASF492</name>
    <dbReference type="NCBI Taxonomy" id="1235802"/>
    <lineage>
        <taxon>Bacteria</taxon>
        <taxon>Bacillati</taxon>
        <taxon>Bacillota</taxon>
        <taxon>Clostridia</taxon>
        <taxon>Eubacteriales</taxon>
        <taxon>Eubacteriaceae</taxon>
        <taxon>Eubacterium</taxon>
    </lineage>
</organism>
<dbReference type="eggNOG" id="COG2226">
    <property type="taxonomic scope" value="Bacteria"/>
</dbReference>
<dbReference type="STRING" id="1235802.C823_05309"/>
<dbReference type="Proteomes" id="UP000012589">
    <property type="component" value="Unassembled WGS sequence"/>
</dbReference>
<gene>
    <name evidence="2" type="ORF">C823_05309</name>
</gene>
<proteinExistence type="predicted"/>
<dbReference type="Gene3D" id="3.40.50.150">
    <property type="entry name" value="Vaccinia Virus protein VP39"/>
    <property type="match status" value="1"/>
</dbReference>
<dbReference type="PATRIC" id="fig|1235802.3.peg.5599"/>
<evidence type="ECO:0000259" key="1">
    <source>
        <dbReference type="Pfam" id="PF13649"/>
    </source>
</evidence>
<dbReference type="SUPFAM" id="SSF53335">
    <property type="entry name" value="S-adenosyl-L-methionine-dependent methyltransferases"/>
    <property type="match status" value="1"/>
</dbReference>
<protein>
    <recommendedName>
        <fullName evidence="1">Methyltransferase domain-containing protein</fullName>
    </recommendedName>
</protein>
<keyword evidence="3" id="KW-1185">Reference proteome</keyword>
<dbReference type="InterPro" id="IPR029063">
    <property type="entry name" value="SAM-dependent_MTases_sf"/>
</dbReference>
<name>N2A1F2_9FIRM</name>
<dbReference type="AlphaFoldDB" id="N2A1F2"/>
<dbReference type="InterPro" id="IPR041698">
    <property type="entry name" value="Methyltransf_25"/>
</dbReference>
<comment type="caution">
    <text evidence="2">The sequence shown here is derived from an EMBL/GenBank/DDBJ whole genome shotgun (WGS) entry which is preliminary data.</text>
</comment>
<reference evidence="2 3" key="1">
    <citation type="journal article" date="2014" name="Genome Announc.">
        <title>Draft genome sequences of the altered schaedler flora, a defined bacterial community from gnotobiotic mice.</title>
        <authorList>
            <person name="Wannemuehler M.J."/>
            <person name="Overstreet A.M."/>
            <person name="Ward D.V."/>
            <person name="Phillips G.J."/>
        </authorList>
    </citation>
    <scope>NUCLEOTIDE SEQUENCE [LARGE SCALE GENOMIC DNA]</scope>
    <source>
        <strain evidence="2 3">ASF492</strain>
    </source>
</reference>
<dbReference type="Pfam" id="PF13649">
    <property type="entry name" value="Methyltransf_25"/>
    <property type="match status" value="1"/>
</dbReference>
<sequence>MSSNLTGEKMNIEKQFNLIAEEYDSNRRKFIPCFDDFYKNTTEFIVSNIEKPKQIVDLGAGTGLLIYFWYQQCPDSKYVLVDIADEMLNVARKRFEGIENISYQTENYIHKLPDILFDTVISALSIHHLEDKDKKKLFARIYDSLPDGGLFVNYDQFCAGQPEMDDWFNSFWESQLANSGLTDKDIELWKERRKLDRECTARQEVDMLKDCRFKMVKCVYSYQKFSVIVAIK</sequence>
<dbReference type="HOGENOM" id="CLU_081790_1_0_9"/>
<evidence type="ECO:0000313" key="2">
    <source>
        <dbReference type="EMBL" id="EMZ19835.1"/>
    </source>
</evidence>
<dbReference type="EMBL" id="AQFT01000158">
    <property type="protein sequence ID" value="EMZ19835.1"/>
    <property type="molecule type" value="Genomic_DNA"/>
</dbReference>
<dbReference type="PANTHER" id="PTHR43591">
    <property type="entry name" value="METHYLTRANSFERASE"/>
    <property type="match status" value="1"/>
</dbReference>